<dbReference type="GO" id="GO:0000176">
    <property type="term" value="C:nuclear exosome (RNase complex)"/>
    <property type="evidence" value="ECO:0007669"/>
    <property type="project" value="TreeGrafter"/>
</dbReference>
<keyword evidence="2" id="KW-0271">Exosome</keyword>
<evidence type="ECO:0000256" key="2">
    <source>
        <dbReference type="ARBA" id="ARBA00022835"/>
    </source>
</evidence>
<dbReference type="FunFam" id="2.40.50.140:FF:000198">
    <property type="entry name" value="Exosome complex component CSL4"/>
    <property type="match status" value="1"/>
</dbReference>
<name>A0A5E4MCJ1_9HEMI</name>
<sequence length="195" mass="21917">MENQIICVPGQRLCRLDATHTVGKGTYQRQDYIYSSVAGIVNVDDTNKISVVNIQSKDQTVVPSPGDVVTAMVTTINQDMCKCLITTVCGHELNETYRSSLRRQDVRTKEIDKIDMLLCFRPGDIILAKILPMTEAHTFKLTTAENELGVVIACSEYGYSMVPISWTEMQCTKTNTIEYRKVAKIVKDEQEIKTT</sequence>
<dbReference type="SUPFAM" id="SSF110324">
    <property type="entry name" value="Ribosomal L27 protein-like"/>
    <property type="match status" value="1"/>
</dbReference>
<dbReference type="AlphaFoldDB" id="A0A5E4MCJ1"/>
<accession>A0A5E4MCJ1</accession>
<evidence type="ECO:0000313" key="4">
    <source>
        <dbReference type="EMBL" id="VVC28556.1"/>
    </source>
</evidence>
<dbReference type="OrthoDB" id="440760at2759"/>
<dbReference type="GO" id="GO:0005737">
    <property type="term" value="C:cytoplasm"/>
    <property type="evidence" value="ECO:0007669"/>
    <property type="project" value="TreeGrafter"/>
</dbReference>
<dbReference type="SUPFAM" id="SSF50249">
    <property type="entry name" value="Nucleic acid-binding proteins"/>
    <property type="match status" value="1"/>
</dbReference>
<dbReference type="Pfam" id="PF14382">
    <property type="entry name" value="ECR1_N"/>
    <property type="match status" value="1"/>
</dbReference>
<organism evidence="4 5">
    <name type="scientific">Cinara cedri</name>
    <dbReference type="NCBI Taxonomy" id="506608"/>
    <lineage>
        <taxon>Eukaryota</taxon>
        <taxon>Metazoa</taxon>
        <taxon>Ecdysozoa</taxon>
        <taxon>Arthropoda</taxon>
        <taxon>Hexapoda</taxon>
        <taxon>Insecta</taxon>
        <taxon>Pterygota</taxon>
        <taxon>Neoptera</taxon>
        <taxon>Paraneoptera</taxon>
        <taxon>Hemiptera</taxon>
        <taxon>Sternorrhyncha</taxon>
        <taxon>Aphidomorpha</taxon>
        <taxon>Aphidoidea</taxon>
        <taxon>Aphididae</taxon>
        <taxon>Lachninae</taxon>
        <taxon>Cinara</taxon>
    </lineage>
</organism>
<gene>
    <name evidence="4" type="ORF">CINCED_3A023257</name>
</gene>
<dbReference type="Gene3D" id="2.40.50.100">
    <property type="match status" value="1"/>
</dbReference>
<comment type="subcellular location">
    <subcellularLocation>
        <location evidence="1">Nucleus</location>
        <location evidence="1">Nucleolus</location>
    </subcellularLocation>
</comment>
<protein>
    <submittedName>
        <fullName evidence="4">Exosome complex component, N-terminal domain,Exosome complex component CSL4,Nucleic acid</fullName>
    </submittedName>
</protein>
<dbReference type="EMBL" id="CABPRJ010000481">
    <property type="protein sequence ID" value="VVC28556.1"/>
    <property type="molecule type" value="Genomic_DNA"/>
</dbReference>
<dbReference type="InterPro" id="IPR012340">
    <property type="entry name" value="NA-bd_OB-fold"/>
</dbReference>
<evidence type="ECO:0000259" key="3">
    <source>
        <dbReference type="Pfam" id="PF14382"/>
    </source>
</evidence>
<dbReference type="PANTHER" id="PTHR12686:SF8">
    <property type="entry name" value="EXOSOME COMPLEX COMPONENT CSL4"/>
    <property type="match status" value="1"/>
</dbReference>
<evidence type="ECO:0000313" key="5">
    <source>
        <dbReference type="Proteomes" id="UP000325440"/>
    </source>
</evidence>
<dbReference type="GO" id="GO:0006396">
    <property type="term" value="P:RNA processing"/>
    <property type="evidence" value="ECO:0007669"/>
    <property type="project" value="InterPro"/>
</dbReference>
<keyword evidence="5" id="KW-1185">Reference proteome</keyword>
<dbReference type="GO" id="GO:0003723">
    <property type="term" value="F:RNA binding"/>
    <property type="evidence" value="ECO:0007669"/>
    <property type="project" value="InterPro"/>
</dbReference>
<dbReference type="PANTHER" id="PTHR12686">
    <property type="entry name" value="3'-5' EXORIBONUCLEASE CSL4-RELATED"/>
    <property type="match status" value="1"/>
</dbReference>
<dbReference type="InterPro" id="IPR039771">
    <property type="entry name" value="Csl4"/>
</dbReference>
<dbReference type="Gene3D" id="2.40.50.140">
    <property type="entry name" value="Nucleic acid-binding proteins"/>
    <property type="match status" value="1"/>
</dbReference>
<reference evidence="4 5" key="1">
    <citation type="submission" date="2019-08" db="EMBL/GenBank/DDBJ databases">
        <authorList>
            <person name="Alioto T."/>
            <person name="Alioto T."/>
            <person name="Gomez Garrido J."/>
        </authorList>
    </citation>
    <scope>NUCLEOTIDE SEQUENCE [LARGE SCALE GENOMIC DNA]</scope>
</reference>
<feature type="domain" description="Exosome complex component N-terminal" evidence="3">
    <location>
        <begin position="6"/>
        <end position="44"/>
    </location>
</feature>
<dbReference type="InterPro" id="IPR025721">
    <property type="entry name" value="Exosome_cplx_N_dom"/>
</dbReference>
<evidence type="ECO:0000256" key="1">
    <source>
        <dbReference type="ARBA" id="ARBA00004604"/>
    </source>
</evidence>
<proteinExistence type="predicted"/>
<dbReference type="Proteomes" id="UP000325440">
    <property type="component" value="Unassembled WGS sequence"/>
</dbReference>
<dbReference type="GO" id="GO:0005730">
    <property type="term" value="C:nucleolus"/>
    <property type="evidence" value="ECO:0007669"/>
    <property type="project" value="UniProtKB-SubCell"/>
</dbReference>